<evidence type="ECO:0000256" key="4">
    <source>
        <dbReference type="RuleBase" id="RU000304"/>
    </source>
</evidence>
<sequence length="430" mass="50303">MRKIGNYQLLQRIGCGNFADVFTAVHEKLNITVAVKRIQRDAFQIDKIIREVNLMSKFHHPFLTNLYEVEEDDDYYFLFMDYAANGNLGSLRNMSAKRPASHANYFSQHKNIKLSHACHKSNHFISNERKLPCLEDEDSLNEDIDEKKMKKIFMQLLEAIDYLHKVLNVAHRDLKPENILFDKNDDVKLADFGLSTFVKEDGWMKTACGSPAYAAPEVILRENYSKAADIWSLGVILYQMAYDGLPFIDACIPNLMRKIVEDDLKFPDDANEPLQNLIRKMLEKDPKKRITINEIYECNWLKGEQRFVFPDYYQEIDERILINLQSKFGIDHKQLTKKLSDGIMDHETAMYKILFHNKYSNRDVKSEYHPQVLKTESFRPHSLQPNIHRGLLIPMDRTFSHKNNMHYRQMTRFRVASKTPAPPLLPGLLK</sequence>
<organism evidence="6 7">
    <name type="scientific">Tritrichomonas foetus</name>
    <dbReference type="NCBI Taxonomy" id="1144522"/>
    <lineage>
        <taxon>Eukaryota</taxon>
        <taxon>Metamonada</taxon>
        <taxon>Parabasalia</taxon>
        <taxon>Tritrichomonadida</taxon>
        <taxon>Tritrichomonadidae</taxon>
        <taxon>Tritrichomonas</taxon>
    </lineage>
</organism>
<dbReference type="AlphaFoldDB" id="A0A1J4K2B3"/>
<feature type="binding site" evidence="3">
    <location>
        <position position="36"/>
    </location>
    <ligand>
        <name>ATP</name>
        <dbReference type="ChEBI" id="CHEBI:30616"/>
    </ligand>
</feature>
<keyword evidence="2 3" id="KW-0067">ATP-binding</keyword>
<feature type="domain" description="Protein kinase" evidence="5">
    <location>
        <begin position="7"/>
        <end position="301"/>
    </location>
</feature>
<dbReference type="SMART" id="SM00220">
    <property type="entry name" value="S_TKc"/>
    <property type="match status" value="1"/>
</dbReference>
<reference evidence="6" key="1">
    <citation type="submission" date="2016-10" db="EMBL/GenBank/DDBJ databases">
        <authorList>
            <person name="Benchimol M."/>
            <person name="Almeida L.G."/>
            <person name="Vasconcelos A.T."/>
            <person name="Perreira-Neves A."/>
            <person name="Rosa I.A."/>
            <person name="Tasca T."/>
            <person name="Bogo M.R."/>
            <person name="de Souza W."/>
        </authorList>
    </citation>
    <scope>NUCLEOTIDE SEQUENCE [LARGE SCALE GENOMIC DNA]</scope>
    <source>
        <strain evidence="6">K</strain>
    </source>
</reference>
<dbReference type="PANTHER" id="PTHR24346:SF30">
    <property type="entry name" value="MATERNAL EMBRYONIC LEUCINE ZIPPER KINASE"/>
    <property type="match status" value="1"/>
</dbReference>
<accession>A0A1J4K2B3</accession>
<dbReference type="VEuPathDB" id="TrichDB:TRFO_05913"/>
<dbReference type="PROSITE" id="PS50011">
    <property type="entry name" value="PROTEIN_KINASE_DOM"/>
    <property type="match status" value="1"/>
</dbReference>
<evidence type="ECO:0000256" key="1">
    <source>
        <dbReference type="ARBA" id="ARBA00022741"/>
    </source>
</evidence>
<keyword evidence="6" id="KW-0418">Kinase</keyword>
<dbReference type="Pfam" id="PF00069">
    <property type="entry name" value="Pkinase"/>
    <property type="match status" value="2"/>
</dbReference>
<name>A0A1J4K2B3_9EUKA</name>
<comment type="caution">
    <text evidence="6">The sequence shown here is derived from an EMBL/GenBank/DDBJ whole genome shotgun (WGS) entry which is preliminary data.</text>
</comment>
<dbReference type="RefSeq" id="XP_068358475.1">
    <property type="nucleotide sequence ID" value="XM_068492775.1"/>
</dbReference>
<keyword evidence="7" id="KW-1185">Reference proteome</keyword>
<dbReference type="SUPFAM" id="SSF56112">
    <property type="entry name" value="Protein kinase-like (PK-like)"/>
    <property type="match status" value="1"/>
</dbReference>
<evidence type="ECO:0000256" key="2">
    <source>
        <dbReference type="ARBA" id="ARBA00022840"/>
    </source>
</evidence>
<dbReference type="Gene3D" id="1.10.510.10">
    <property type="entry name" value="Transferase(Phosphotransferase) domain 1"/>
    <property type="match status" value="1"/>
</dbReference>
<dbReference type="PROSITE" id="PS00107">
    <property type="entry name" value="PROTEIN_KINASE_ATP"/>
    <property type="match status" value="1"/>
</dbReference>
<dbReference type="PANTHER" id="PTHR24346">
    <property type="entry name" value="MAP/MICROTUBULE AFFINITY-REGULATING KINASE"/>
    <property type="match status" value="1"/>
</dbReference>
<proteinExistence type="inferred from homology"/>
<evidence type="ECO:0000313" key="6">
    <source>
        <dbReference type="EMBL" id="OHT05339.1"/>
    </source>
</evidence>
<dbReference type="InterPro" id="IPR000719">
    <property type="entry name" value="Prot_kinase_dom"/>
</dbReference>
<evidence type="ECO:0000256" key="3">
    <source>
        <dbReference type="PROSITE-ProRule" id="PRU10141"/>
    </source>
</evidence>
<keyword evidence="1 3" id="KW-0547">Nucleotide-binding</keyword>
<evidence type="ECO:0000259" key="5">
    <source>
        <dbReference type="PROSITE" id="PS50011"/>
    </source>
</evidence>
<dbReference type="InterPro" id="IPR011009">
    <property type="entry name" value="Kinase-like_dom_sf"/>
</dbReference>
<dbReference type="GO" id="GO:0005737">
    <property type="term" value="C:cytoplasm"/>
    <property type="evidence" value="ECO:0007669"/>
    <property type="project" value="TreeGrafter"/>
</dbReference>
<dbReference type="GO" id="GO:0005524">
    <property type="term" value="F:ATP binding"/>
    <property type="evidence" value="ECO:0007669"/>
    <property type="project" value="UniProtKB-UniRule"/>
</dbReference>
<dbReference type="InterPro" id="IPR017441">
    <property type="entry name" value="Protein_kinase_ATP_BS"/>
</dbReference>
<keyword evidence="4" id="KW-0723">Serine/threonine-protein kinase</keyword>
<dbReference type="GO" id="GO:0004674">
    <property type="term" value="F:protein serine/threonine kinase activity"/>
    <property type="evidence" value="ECO:0007669"/>
    <property type="project" value="UniProtKB-KW"/>
</dbReference>
<evidence type="ECO:0000313" key="7">
    <source>
        <dbReference type="Proteomes" id="UP000179807"/>
    </source>
</evidence>
<dbReference type="InterPro" id="IPR008271">
    <property type="entry name" value="Ser/Thr_kinase_AS"/>
</dbReference>
<dbReference type="PROSITE" id="PS00108">
    <property type="entry name" value="PROTEIN_KINASE_ST"/>
    <property type="match status" value="1"/>
</dbReference>
<comment type="similarity">
    <text evidence="4">Belongs to the protein kinase superfamily.</text>
</comment>
<keyword evidence="6" id="KW-0808">Transferase</keyword>
<dbReference type="FunFam" id="1.10.510.10:FF:000571">
    <property type="entry name" value="Maternal embryonic leucine zipper kinase"/>
    <property type="match status" value="1"/>
</dbReference>
<gene>
    <name evidence="6" type="ORF">TRFO_05913</name>
</gene>
<protein>
    <submittedName>
        <fullName evidence="6">CAMK family protein kinase</fullName>
    </submittedName>
</protein>
<dbReference type="EMBL" id="MLAK01000760">
    <property type="protein sequence ID" value="OHT05339.1"/>
    <property type="molecule type" value="Genomic_DNA"/>
</dbReference>
<dbReference type="GeneID" id="94827479"/>
<dbReference type="GO" id="GO:0035556">
    <property type="term" value="P:intracellular signal transduction"/>
    <property type="evidence" value="ECO:0007669"/>
    <property type="project" value="TreeGrafter"/>
</dbReference>
<dbReference type="OrthoDB" id="193860at2759"/>
<dbReference type="Proteomes" id="UP000179807">
    <property type="component" value="Unassembled WGS sequence"/>
</dbReference>